<dbReference type="PANTHER" id="PTHR43459">
    <property type="entry name" value="ENOYL-COA HYDRATASE"/>
    <property type="match status" value="1"/>
</dbReference>
<dbReference type="InterPro" id="IPR014748">
    <property type="entry name" value="Enoyl-CoA_hydra_C"/>
</dbReference>
<dbReference type="Pfam" id="PF00378">
    <property type="entry name" value="ECH_1"/>
    <property type="match status" value="1"/>
</dbReference>
<reference evidence="3" key="1">
    <citation type="journal article" date="2019" name="Int. J. Syst. Evol. Microbiol.">
        <title>The Global Catalogue of Microorganisms (GCM) 10K type strain sequencing project: providing services to taxonomists for standard genome sequencing and annotation.</title>
        <authorList>
            <consortium name="The Broad Institute Genomics Platform"/>
            <consortium name="The Broad Institute Genome Sequencing Center for Infectious Disease"/>
            <person name="Wu L."/>
            <person name="Ma J."/>
        </authorList>
    </citation>
    <scope>NUCLEOTIDE SEQUENCE [LARGE SCALE GENOMIC DNA]</scope>
    <source>
        <strain evidence="3">KCTC 23707</strain>
    </source>
</reference>
<evidence type="ECO:0000313" key="2">
    <source>
        <dbReference type="EMBL" id="MFD2261040.1"/>
    </source>
</evidence>
<dbReference type="InterPro" id="IPR029045">
    <property type="entry name" value="ClpP/crotonase-like_dom_sf"/>
</dbReference>
<accession>A0ABW5DP08</accession>
<name>A0ABW5DP08_9HYPH</name>
<dbReference type="SUPFAM" id="SSF52096">
    <property type="entry name" value="ClpP/crotonase"/>
    <property type="match status" value="1"/>
</dbReference>
<dbReference type="RefSeq" id="WP_345099262.1">
    <property type="nucleotide sequence ID" value="NZ_BAABGS010000037.1"/>
</dbReference>
<sequence length="260" mass="27722">MSEPVILTMRDGIAEIRLNRPERRNVLDLETTAALGAAVSRVLEAKDIRVVVFSAEGASFGAGGDLDYFRRAQDKRGAAERLILPLHEVLKKLDNAPFITIGSVKGAVAGGSLSLALGFDFVVAAEDTVFNFAYPRVGVPGDCGGTWALARLVGYRRALEIALLCPMVKADEALQLGLVNRVVPLDALEAETSALAARLAGGAPVAQAHVKALIRQSLERAYAGQLDAEAEAFLACTETADFPEALEAFFAKRKPQFTGR</sequence>
<comment type="caution">
    <text evidence="2">The sequence shown here is derived from an EMBL/GenBank/DDBJ whole genome shotgun (WGS) entry which is preliminary data.</text>
</comment>
<dbReference type="EMBL" id="JBHUIR010000058">
    <property type="protein sequence ID" value="MFD2261040.1"/>
    <property type="molecule type" value="Genomic_DNA"/>
</dbReference>
<dbReference type="InterPro" id="IPR001753">
    <property type="entry name" value="Enoyl-CoA_hydra/iso"/>
</dbReference>
<dbReference type="Gene3D" id="3.90.226.10">
    <property type="entry name" value="2-enoyl-CoA Hydratase, Chain A, domain 1"/>
    <property type="match status" value="1"/>
</dbReference>
<proteinExistence type="inferred from homology"/>
<dbReference type="Gene3D" id="1.10.12.10">
    <property type="entry name" value="Lyase 2-enoyl-coa Hydratase, Chain A, domain 2"/>
    <property type="match status" value="1"/>
</dbReference>
<evidence type="ECO:0000256" key="1">
    <source>
        <dbReference type="ARBA" id="ARBA00005254"/>
    </source>
</evidence>
<dbReference type="PANTHER" id="PTHR43459:SF1">
    <property type="entry name" value="EG:BACN32G11.4 PROTEIN"/>
    <property type="match status" value="1"/>
</dbReference>
<gene>
    <name evidence="2" type="ORF">ACFSMZ_14920</name>
</gene>
<evidence type="ECO:0000313" key="3">
    <source>
        <dbReference type="Proteomes" id="UP001597373"/>
    </source>
</evidence>
<keyword evidence="3" id="KW-1185">Reference proteome</keyword>
<dbReference type="Proteomes" id="UP001597373">
    <property type="component" value="Unassembled WGS sequence"/>
</dbReference>
<comment type="similarity">
    <text evidence="1">Belongs to the enoyl-CoA hydratase/isomerase family.</text>
</comment>
<dbReference type="CDD" id="cd06558">
    <property type="entry name" value="crotonase-like"/>
    <property type="match status" value="1"/>
</dbReference>
<protein>
    <submittedName>
        <fullName evidence="2">Enoyl-CoA hydratase/isomerase family protein</fullName>
    </submittedName>
</protein>
<organism evidence="2 3">
    <name type="scientific">Chelativorans composti</name>
    <dbReference type="NCBI Taxonomy" id="768533"/>
    <lineage>
        <taxon>Bacteria</taxon>
        <taxon>Pseudomonadati</taxon>
        <taxon>Pseudomonadota</taxon>
        <taxon>Alphaproteobacteria</taxon>
        <taxon>Hyphomicrobiales</taxon>
        <taxon>Phyllobacteriaceae</taxon>
        <taxon>Chelativorans</taxon>
    </lineage>
</organism>